<evidence type="ECO:0000313" key="3">
    <source>
        <dbReference type="Proteomes" id="UP000194873"/>
    </source>
</evidence>
<evidence type="ECO:0000313" key="2">
    <source>
        <dbReference type="EMBL" id="OUJ69950.1"/>
    </source>
</evidence>
<sequence length="199" mass="23201">MGTDKEEKTKVDDILQFFRNTKVTAVLIVVGLFLVGFNQVTEALENSLRRLGIIKTFNTSVETNRGQFSAKFVENAWNRMFWMRAYTEWVKIKIPESEQLMAYNKYITASEIWSSQLMNYYLWFDEYYPGSGKRELLQETIQPKLVGIGRAIRRLRFNSSSISDSLIIARVDSIQNLVNDVNNDFYLIVDQKQSAKRLL</sequence>
<dbReference type="RefSeq" id="WP_086596997.1">
    <property type="nucleotide sequence ID" value="NZ_MTSE01000028.1"/>
</dbReference>
<evidence type="ECO:0000256" key="1">
    <source>
        <dbReference type="SAM" id="Phobius"/>
    </source>
</evidence>
<dbReference type="AlphaFoldDB" id="A0A243W6Q2"/>
<dbReference type="Proteomes" id="UP000194873">
    <property type="component" value="Unassembled WGS sequence"/>
</dbReference>
<keyword evidence="1" id="KW-0812">Transmembrane</keyword>
<reference evidence="2 3" key="1">
    <citation type="submission" date="2017-01" db="EMBL/GenBank/DDBJ databases">
        <title>A new Hymenobacter.</title>
        <authorList>
            <person name="Liang Y."/>
            <person name="Feng F."/>
        </authorList>
    </citation>
    <scope>NUCLEOTIDE SEQUENCE [LARGE SCALE GENOMIC DNA]</scope>
    <source>
        <strain evidence="2">MIMBbqt21</strain>
    </source>
</reference>
<gene>
    <name evidence="2" type="ORF">BXP70_25755</name>
</gene>
<keyword evidence="1" id="KW-0472">Membrane</keyword>
<keyword evidence="1" id="KW-1133">Transmembrane helix</keyword>
<proteinExistence type="predicted"/>
<dbReference type="EMBL" id="MTSE01000028">
    <property type="protein sequence ID" value="OUJ69950.1"/>
    <property type="molecule type" value="Genomic_DNA"/>
</dbReference>
<organism evidence="2 3">
    <name type="scientific">Hymenobacter crusticola</name>
    <dbReference type="NCBI Taxonomy" id="1770526"/>
    <lineage>
        <taxon>Bacteria</taxon>
        <taxon>Pseudomonadati</taxon>
        <taxon>Bacteroidota</taxon>
        <taxon>Cytophagia</taxon>
        <taxon>Cytophagales</taxon>
        <taxon>Hymenobacteraceae</taxon>
        <taxon>Hymenobacter</taxon>
    </lineage>
</organism>
<protein>
    <submittedName>
        <fullName evidence="2">Uncharacterized protein</fullName>
    </submittedName>
</protein>
<feature type="transmembrane region" description="Helical" evidence="1">
    <location>
        <begin position="23"/>
        <end position="41"/>
    </location>
</feature>
<keyword evidence="3" id="KW-1185">Reference proteome</keyword>
<dbReference type="OrthoDB" id="9839872at2"/>
<name>A0A243W6Q2_9BACT</name>
<comment type="caution">
    <text evidence="2">The sequence shown here is derived from an EMBL/GenBank/DDBJ whole genome shotgun (WGS) entry which is preliminary data.</text>
</comment>
<accession>A0A243W6Q2</accession>